<feature type="region of interest" description="Disordered" evidence="1">
    <location>
        <begin position="67"/>
        <end position="137"/>
    </location>
</feature>
<dbReference type="Proteomes" id="UP001642540">
    <property type="component" value="Unassembled WGS sequence"/>
</dbReference>
<sequence>MTKEIMARLTESDLKIYDTLTREERQKFWLLYERDDNLENQFAAENLEWDNETDSAALAYLRKKVKKCGSSSSENDVSEAKVEEESSATVNKDRNALGESDDTEESSTESVEQFSEAETLEASEPYETRSRLRDCITEGQPRTHGIRVCNRE</sequence>
<evidence type="ECO:0000256" key="1">
    <source>
        <dbReference type="SAM" id="MobiDB-lite"/>
    </source>
</evidence>
<protein>
    <submittedName>
        <fullName evidence="2">Uncharacterized protein</fullName>
    </submittedName>
</protein>
<name>A0ABP1Q4G2_9HEXA</name>
<accession>A0ABP1Q4G2</accession>
<reference evidence="2 3" key="1">
    <citation type="submission" date="2024-08" db="EMBL/GenBank/DDBJ databases">
        <authorList>
            <person name="Cucini C."/>
            <person name="Frati F."/>
        </authorList>
    </citation>
    <scope>NUCLEOTIDE SEQUENCE [LARGE SCALE GENOMIC DNA]</scope>
</reference>
<comment type="caution">
    <text evidence="2">The sequence shown here is derived from an EMBL/GenBank/DDBJ whole genome shotgun (WGS) entry which is preliminary data.</text>
</comment>
<keyword evidence="3" id="KW-1185">Reference proteome</keyword>
<organism evidence="2 3">
    <name type="scientific">Orchesella dallaii</name>
    <dbReference type="NCBI Taxonomy" id="48710"/>
    <lineage>
        <taxon>Eukaryota</taxon>
        <taxon>Metazoa</taxon>
        <taxon>Ecdysozoa</taxon>
        <taxon>Arthropoda</taxon>
        <taxon>Hexapoda</taxon>
        <taxon>Collembola</taxon>
        <taxon>Entomobryomorpha</taxon>
        <taxon>Entomobryoidea</taxon>
        <taxon>Orchesellidae</taxon>
        <taxon>Orchesellinae</taxon>
        <taxon>Orchesella</taxon>
    </lineage>
</organism>
<evidence type="ECO:0000313" key="2">
    <source>
        <dbReference type="EMBL" id="CAL8088975.1"/>
    </source>
</evidence>
<feature type="compositionally biased region" description="Basic and acidic residues" evidence="1">
    <location>
        <begin position="126"/>
        <end position="136"/>
    </location>
</feature>
<evidence type="ECO:0000313" key="3">
    <source>
        <dbReference type="Proteomes" id="UP001642540"/>
    </source>
</evidence>
<dbReference type="EMBL" id="CAXLJM020000023">
    <property type="protein sequence ID" value="CAL8088975.1"/>
    <property type="molecule type" value="Genomic_DNA"/>
</dbReference>
<proteinExistence type="predicted"/>
<gene>
    <name evidence="2" type="ORF">ODALV1_LOCUS7221</name>
</gene>